<accession>A0A8C9CSD7</accession>
<dbReference type="FunFam" id="3.90.176.10:FF:000001">
    <property type="entry name" value="NAD(P)(+)--arginine ADP-ribosyltransferase"/>
    <property type="match status" value="1"/>
</dbReference>
<name>A0A8C9CSD7_PERMB</name>
<dbReference type="Proteomes" id="UP000694547">
    <property type="component" value="Chromosome 1"/>
</dbReference>
<evidence type="ECO:0000256" key="10">
    <source>
        <dbReference type="RuleBase" id="RU361228"/>
    </source>
</evidence>
<dbReference type="EC" id="2.4.2.31" evidence="10"/>
<keyword evidence="12" id="KW-1185">Reference proteome</keyword>
<evidence type="ECO:0000313" key="12">
    <source>
        <dbReference type="Proteomes" id="UP000694547"/>
    </source>
</evidence>
<reference evidence="11 12" key="1">
    <citation type="submission" date="2018-10" db="EMBL/GenBank/DDBJ databases">
        <title>Improved assembly of the deer mouse Peromyscus maniculatus genome.</title>
        <authorList>
            <person name="Lassance J.-M."/>
            <person name="Hoekstra H.E."/>
        </authorList>
    </citation>
    <scope>NUCLEOTIDE SEQUENCE [LARGE SCALE GENOMIC DNA]</scope>
</reference>
<feature type="signal peptide" evidence="10">
    <location>
        <begin position="1"/>
        <end position="24"/>
    </location>
</feature>
<dbReference type="AlphaFoldDB" id="A0A8C9CSD7"/>
<organism evidence="11 12">
    <name type="scientific">Peromyscus maniculatus bairdii</name>
    <name type="common">Prairie deer mouse</name>
    <dbReference type="NCBI Taxonomy" id="230844"/>
    <lineage>
        <taxon>Eukaryota</taxon>
        <taxon>Metazoa</taxon>
        <taxon>Chordata</taxon>
        <taxon>Craniata</taxon>
        <taxon>Vertebrata</taxon>
        <taxon>Euteleostomi</taxon>
        <taxon>Mammalia</taxon>
        <taxon>Eutheria</taxon>
        <taxon>Euarchontoglires</taxon>
        <taxon>Glires</taxon>
        <taxon>Rodentia</taxon>
        <taxon>Myomorpha</taxon>
        <taxon>Muroidea</taxon>
        <taxon>Cricetidae</taxon>
        <taxon>Neotominae</taxon>
        <taxon>Peromyscus</taxon>
    </lineage>
</organism>
<comment type="similarity">
    <text evidence="1 10">Belongs to the Arg-specific ADP-ribosyltransferase family.</text>
</comment>
<keyword evidence="8" id="KW-1015">Disulfide bond</keyword>
<dbReference type="PRINTS" id="PR00970">
    <property type="entry name" value="RIBTRNSFRASE"/>
</dbReference>
<comment type="catalytic activity">
    <reaction evidence="9 10">
        <text>L-arginyl-[protein] + NAD(+) = N(omega)-(ADP-D-ribosyl)-L-arginyl-[protein] + nicotinamide + H(+)</text>
        <dbReference type="Rhea" id="RHEA:19149"/>
        <dbReference type="Rhea" id="RHEA-COMP:10532"/>
        <dbReference type="Rhea" id="RHEA-COMP:15087"/>
        <dbReference type="ChEBI" id="CHEBI:15378"/>
        <dbReference type="ChEBI" id="CHEBI:17154"/>
        <dbReference type="ChEBI" id="CHEBI:29965"/>
        <dbReference type="ChEBI" id="CHEBI:57540"/>
        <dbReference type="ChEBI" id="CHEBI:142554"/>
        <dbReference type="EC" id="2.4.2.31"/>
    </reaction>
</comment>
<dbReference type="PANTHER" id="PTHR10339:SF24">
    <property type="entry name" value="T-CELL ECTO-ADP-RIBOSYLTRANSFERASE 1-RELATED"/>
    <property type="match status" value="1"/>
</dbReference>
<reference evidence="11" key="2">
    <citation type="submission" date="2025-08" db="UniProtKB">
        <authorList>
            <consortium name="Ensembl"/>
        </authorList>
    </citation>
    <scope>IDENTIFICATION</scope>
</reference>
<dbReference type="Gene3D" id="3.90.176.10">
    <property type="entry name" value="Toxin ADP-ribosyltransferase, Chain A, domain 1"/>
    <property type="match status" value="1"/>
</dbReference>
<evidence type="ECO:0000256" key="5">
    <source>
        <dbReference type="ARBA" id="ARBA00022729"/>
    </source>
</evidence>
<evidence type="ECO:0000256" key="9">
    <source>
        <dbReference type="ARBA" id="ARBA00047597"/>
    </source>
</evidence>
<proteinExistence type="inferred from homology"/>
<evidence type="ECO:0000256" key="2">
    <source>
        <dbReference type="ARBA" id="ARBA00022676"/>
    </source>
</evidence>
<keyword evidence="5 10" id="KW-0732">Signal</keyword>
<dbReference type="GeneTree" id="ENSGT01030000234601"/>
<evidence type="ECO:0000256" key="3">
    <source>
        <dbReference type="ARBA" id="ARBA00022679"/>
    </source>
</evidence>
<dbReference type="GO" id="GO:0016779">
    <property type="term" value="F:nucleotidyltransferase activity"/>
    <property type="evidence" value="ECO:0007669"/>
    <property type="project" value="UniProtKB-KW"/>
</dbReference>
<evidence type="ECO:0000256" key="7">
    <source>
        <dbReference type="ARBA" id="ARBA00023027"/>
    </source>
</evidence>
<evidence type="ECO:0000256" key="4">
    <source>
        <dbReference type="ARBA" id="ARBA00022695"/>
    </source>
</evidence>
<dbReference type="InterPro" id="IPR050999">
    <property type="entry name" value="ADP-ribosyltransferase_ARG"/>
</dbReference>
<evidence type="ECO:0000256" key="1">
    <source>
        <dbReference type="ARBA" id="ARBA00009558"/>
    </source>
</evidence>
<keyword evidence="7 10" id="KW-0520">NAD</keyword>
<dbReference type="PROSITE" id="PS51996">
    <property type="entry name" value="TR_MART"/>
    <property type="match status" value="1"/>
</dbReference>
<keyword evidence="3 10" id="KW-0808">Transferase</keyword>
<feature type="chain" id="PRO_5034395958" description="NAD(P)(+)--arginine ADP-ribosyltransferase" evidence="10">
    <location>
        <begin position="25"/>
        <end position="288"/>
    </location>
</feature>
<dbReference type="Pfam" id="PF01129">
    <property type="entry name" value="ART"/>
    <property type="match status" value="1"/>
</dbReference>
<evidence type="ECO:0000256" key="6">
    <source>
        <dbReference type="ARBA" id="ARBA00022857"/>
    </source>
</evidence>
<dbReference type="GO" id="GO:0106274">
    <property type="term" value="F:NAD+-protein-arginine ADP-ribosyltransferase activity"/>
    <property type="evidence" value="ECO:0007669"/>
    <property type="project" value="UniProtKB-EC"/>
</dbReference>
<evidence type="ECO:0000313" key="11">
    <source>
        <dbReference type="Ensembl" id="ENSPEMP00000036243.1"/>
    </source>
</evidence>
<protein>
    <recommendedName>
        <fullName evidence="10">NAD(P)(+)--arginine ADP-ribosyltransferase</fullName>
        <ecNumber evidence="10">2.4.2.31</ecNumber>
    </recommendedName>
    <alternativeName>
        <fullName evidence="10">Mono(ADP-ribosyl)transferase</fullName>
    </alternativeName>
</protein>
<evidence type="ECO:0000256" key="8">
    <source>
        <dbReference type="ARBA" id="ARBA00023157"/>
    </source>
</evidence>
<dbReference type="SUPFAM" id="SSF56399">
    <property type="entry name" value="ADP-ribosylation"/>
    <property type="match status" value="1"/>
</dbReference>
<dbReference type="PROSITE" id="PS01291">
    <property type="entry name" value="ART"/>
    <property type="match status" value="1"/>
</dbReference>
<keyword evidence="4" id="KW-0548">Nucleotidyltransferase</keyword>
<dbReference type="PANTHER" id="PTHR10339">
    <property type="entry name" value="ADP-RIBOSYLTRANSFERASE"/>
    <property type="match status" value="1"/>
</dbReference>
<dbReference type="InterPro" id="IPR000768">
    <property type="entry name" value="ART"/>
</dbReference>
<reference evidence="11" key="3">
    <citation type="submission" date="2025-09" db="UniProtKB">
        <authorList>
            <consortium name="Ensembl"/>
        </authorList>
    </citation>
    <scope>IDENTIFICATION</scope>
</reference>
<keyword evidence="2 10" id="KW-0328">Glycosyltransferase</keyword>
<sequence length="288" mass="32956">MTSLLDSKVHTFLLTWFFIQQVTGLTEPSKLDMAPNAFDDQYEGCVEEMENKAPQLLQEDFNMNEQLKLEWEKAEKRWKEIKNTTSNPKGFHDFHGTALVAYTGKIHEGFNRAVREFRKNPGNFHYKAFHYYLTRALQLLSNQSCHSVYRGTRNKFRYSGKGSVRFGQFASSTSVWQVAVSPEFLSEHGTLFDIKTCLGVGIKTFSLFPHEEEVLIPVYEVYHKVTVTQNAKGSDKIFLDSPKRKKSNFNCYYSGSIEVDSGARDSRAFLLLVVLPGLLVQLLPLAEL</sequence>
<dbReference type="Ensembl" id="ENSPEMT00000042259.1">
    <property type="protein sequence ID" value="ENSPEMP00000036243.1"/>
    <property type="gene ID" value="ENSPEMG00000026828.1"/>
</dbReference>
<keyword evidence="6 10" id="KW-0521">NADP</keyword>
<dbReference type="GO" id="GO:0003950">
    <property type="term" value="F:NAD+ poly-ADP-ribosyltransferase activity"/>
    <property type="evidence" value="ECO:0007669"/>
    <property type="project" value="TreeGrafter"/>
</dbReference>